<evidence type="ECO:0008006" key="3">
    <source>
        <dbReference type="Google" id="ProtNLM"/>
    </source>
</evidence>
<evidence type="ECO:0000313" key="2">
    <source>
        <dbReference type="Proteomes" id="UP000737420"/>
    </source>
</evidence>
<name>A0ABD0BCC5_AERCA</name>
<dbReference type="EMBL" id="BPOP01000060">
    <property type="protein sequence ID" value="GJB93821.1"/>
    <property type="molecule type" value="Genomic_DNA"/>
</dbReference>
<gene>
    <name evidence="1" type="ORF">KAM382_38820</name>
</gene>
<comment type="caution">
    <text evidence="1">The sequence shown here is derived from an EMBL/GenBank/DDBJ whole genome shotgun (WGS) entry which is preliminary data.</text>
</comment>
<accession>A0ABD0BCC5</accession>
<protein>
    <recommendedName>
        <fullName evidence="3">Phospholipase</fullName>
    </recommendedName>
</protein>
<sequence>MCGAFLFGSAANARPKSKPIEGAGILTDCSAAICPTDPAPRPALIPALIAQDGAPQLGATP</sequence>
<evidence type="ECO:0000313" key="1">
    <source>
        <dbReference type="EMBL" id="GJB93821.1"/>
    </source>
</evidence>
<dbReference type="AlphaFoldDB" id="A0ABD0BCC5"/>
<dbReference type="Proteomes" id="UP000737420">
    <property type="component" value="Unassembled WGS sequence"/>
</dbReference>
<proteinExistence type="predicted"/>
<organism evidence="1 2">
    <name type="scientific">Aeromonas caviae</name>
    <name type="common">Aeromonas punctata</name>
    <dbReference type="NCBI Taxonomy" id="648"/>
    <lineage>
        <taxon>Bacteria</taxon>
        <taxon>Pseudomonadati</taxon>
        <taxon>Pseudomonadota</taxon>
        <taxon>Gammaproteobacteria</taxon>
        <taxon>Aeromonadales</taxon>
        <taxon>Aeromonadaceae</taxon>
        <taxon>Aeromonas</taxon>
    </lineage>
</organism>
<reference evidence="1 2" key="1">
    <citation type="submission" date="2021-07" db="EMBL/GenBank/DDBJ databases">
        <title>Draft genome sequence of carbapenem-resistant Aeromonas spp. in Japan.</title>
        <authorList>
            <person name="Maehana S."/>
            <person name="Suzuki M."/>
            <person name="Kitasato H."/>
        </authorList>
    </citation>
    <scope>NUCLEOTIDE SEQUENCE [LARGE SCALE GENOMIC DNA]</scope>
    <source>
        <strain evidence="1 2">KAM382</strain>
    </source>
</reference>